<dbReference type="OrthoDB" id="9775513at2"/>
<evidence type="ECO:0000259" key="9">
    <source>
        <dbReference type="Pfam" id="PF26002"/>
    </source>
</evidence>
<evidence type="ECO:0000313" key="11">
    <source>
        <dbReference type="Proteomes" id="UP000237381"/>
    </source>
</evidence>
<protein>
    <submittedName>
        <fullName evidence="10">Membrane fusion protein</fullName>
    </submittedName>
</protein>
<gene>
    <name evidence="10" type="ORF">B0G62_10783</name>
</gene>
<dbReference type="PRINTS" id="PR01490">
    <property type="entry name" value="RTXTOXIND"/>
</dbReference>
<dbReference type="AlphaFoldDB" id="A0A2S4M952"/>
<dbReference type="Pfam" id="PF26002">
    <property type="entry name" value="Beta-barrel_AprE"/>
    <property type="match status" value="1"/>
</dbReference>
<dbReference type="InterPro" id="IPR011053">
    <property type="entry name" value="Single_hybrid_motif"/>
</dbReference>
<evidence type="ECO:0000313" key="10">
    <source>
        <dbReference type="EMBL" id="POR51057.1"/>
    </source>
</evidence>
<evidence type="ECO:0000256" key="2">
    <source>
        <dbReference type="ARBA" id="ARBA00009477"/>
    </source>
</evidence>
<dbReference type="InterPro" id="IPR006144">
    <property type="entry name" value="Secretion_HlyD_CS"/>
</dbReference>
<proteinExistence type="inferred from homology"/>
<dbReference type="InterPro" id="IPR058982">
    <property type="entry name" value="Beta-barrel_AprE"/>
</dbReference>
<dbReference type="PANTHER" id="PTHR30386:SF28">
    <property type="entry name" value="EXPORTED PROTEIN"/>
    <property type="match status" value="1"/>
</dbReference>
<dbReference type="GO" id="GO:0009306">
    <property type="term" value="P:protein secretion"/>
    <property type="evidence" value="ECO:0007669"/>
    <property type="project" value="InterPro"/>
</dbReference>
<dbReference type="InterPro" id="IPR050739">
    <property type="entry name" value="MFP"/>
</dbReference>
<dbReference type="PANTHER" id="PTHR30386">
    <property type="entry name" value="MEMBRANE FUSION SUBUNIT OF EMRAB-TOLC MULTIDRUG EFFLUX PUMP"/>
    <property type="match status" value="1"/>
</dbReference>
<keyword evidence="11" id="KW-1185">Reference proteome</keyword>
<dbReference type="Gene3D" id="1.10.287.470">
    <property type="entry name" value="Helix hairpin bin"/>
    <property type="match status" value="1"/>
</dbReference>
<dbReference type="Gene3D" id="2.40.50.100">
    <property type="match status" value="1"/>
</dbReference>
<dbReference type="GO" id="GO:0016020">
    <property type="term" value="C:membrane"/>
    <property type="evidence" value="ECO:0007669"/>
    <property type="project" value="UniProtKB-SubCell"/>
</dbReference>
<dbReference type="Gene3D" id="2.40.30.170">
    <property type="match status" value="1"/>
</dbReference>
<reference evidence="10 11" key="1">
    <citation type="submission" date="2018-01" db="EMBL/GenBank/DDBJ databases">
        <title>Genomic Encyclopedia of Type Strains, Phase III (KMG-III): the genomes of soil and plant-associated and newly described type strains.</title>
        <authorList>
            <person name="Whitman W."/>
        </authorList>
    </citation>
    <scope>NUCLEOTIDE SEQUENCE [LARGE SCALE GENOMIC DNA]</scope>
    <source>
        <strain evidence="10 11">JCM 18070</strain>
    </source>
</reference>
<keyword evidence="4 8" id="KW-0812">Transmembrane</keyword>
<comment type="subcellular location">
    <subcellularLocation>
        <location evidence="1">Membrane</location>
        <topology evidence="1">Single-pass membrane protein</topology>
    </subcellularLocation>
</comment>
<comment type="caution">
    <text evidence="10">The sequence shown here is derived from an EMBL/GenBank/DDBJ whole genome shotgun (WGS) entry which is preliminary data.</text>
</comment>
<evidence type="ECO:0000256" key="7">
    <source>
        <dbReference type="SAM" id="Coils"/>
    </source>
</evidence>
<comment type="similarity">
    <text evidence="2">Belongs to the membrane fusion protein (MFP) (TC 8.A.1) family.</text>
</comment>
<keyword evidence="6 8" id="KW-0472">Membrane</keyword>
<name>A0A2S4M952_9BURK</name>
<dbReference type="SUPFAM" id="SSF51230">
    <property type="entry name" value="Single hybrid motif"/>
    <property type="match status" value="1"/>
</dbReference>
<evidence type="ECO:0000256" key="1">
    <source>
        <dbReference type="ARBA" id="ARBA00004167"/>
    </source>
</evidence>
<feature type="coiled-coil region" evidence="7">
    <location>
        <begin position="211"/>
        <end position="238"/>
    </location>
</feature>
<dbReference type="EMBL" id="PQGA01000007">
    <property type="protein sequence ID" value="POR51057.1"/>
    <property type="molecule type" value="Genomic_DNA"/>
</dbReference>
<evidence type="ECO:0000256" key="8">
    <source>
        <dbReference type="SAM" id="Phobius"/>
    </source>
</evidence>
<keyword evidence="3" id="KW-0813">Transport</keyword>
<dbReference type="RefSeq" id="WP_103705042.1">
    <property type="nucleotide sequence ID" value="NZ_PQGA01000007.1"/>
</dbReference>
<evidence type="ECO:0000256" key="6">
    <source>
        <dbReference type="ARBA" id="ARBA00023136"/>
    </source>
</evidence>
<evidence type="ECO:0000256" key="4">
    <source>
        <dbReference type="ARBA" id="ARBA00022692"/>
    </source>
</evidence>
<keyword evidence="7" id="KW-0175">Coiled coil</keyword>
<organism evidence="10 11">
    <name type="scientific">Paraburkholderia eburnea</name>
    <dbReference type="NCBI Taxonomy" id="1189126"/>
    <lineage>
        <taxon>Bacteria</taxon>
        <taxon>Pseudomonadati</taxon>
        <taxon>Pseudomonadota</taxon>
        <taxon>Betaproteobacteria</taxon>
        <taxon>Burkholderiales</taxon>
        <taxon>Burkholderiaceae</taxon>
        <taxon>Paraburkholderia</taxon>
    </lineage>
</organism>
<sequence length="428" mass="47229">MTESDMSADGERTELFRTEVYDSQVERLQGTILLARPMSGWAYVALAMFAALLTIGFAVFGSYTRRETVDGEVSSNKNVAKVYGTIAGTVVKRLVTEGQRVEVGQPLYVISTETNRTSGDGAQSAIAMQLAVRIEAMQAEKQRQQTILNATLDALRVKVQNLTDALAADESRTAIQMSRVKVDEENLARLKGLTDIGFYPPTQLADRKAEVLDQRARLAEDEEKVVDARNELRTAQTDLSNAPLMEKNAISALERQISELREQDISNDIRREVSVTALVAGTATTPLVDAGDAVSPATLLVSVLPAGARMDAHLYVPSKAIGFVRVGTPVSIRYDAFPYQKFGQYGGHVSEISRVALSPNELREMNPSHEPLYRITMRLDDATVLANGVHIPIQDGMKMQADLLLETRPIYEWMMEPLYSLTKRYSTP</sequence>
<accession>A0A2S4M952</accession>
<dbReference type="PROSITE" id="PS00543">
    <property type="entry name" value="HLYD_FAMILY"/>
    <property type="match status" value="1"/>
</dbReference>
<dbReference type="Proteomes" id="UP000237381">
    <property type="component" value="Unassembled WGS sequence"/>
</dbReference>
<evidence type="ECO:0000256" key="3">
    <source>
        <dbReference type="ARBA" id="ARBA00022448"/>
    </source>
</evidence>
<keyword evidence="5 8" id="KW-1133">Transmembrane helix</keyword>
<evidence type="ECO:0000256" key="5">
    <source>
        <dbReference type="ARBA" id="ARBA00022989"/>
    </source>
</evidence>
<feature type="domain" description="AprE-like beta-barrel" evidence="9">
    <location>
        <begin position="314"/>
        <end position="403"/>
    </location>
</feature>
<feature type="transmembrane region" description="Helical" evidence="8">
    <location>
        <begin position="40"/>
        <end position="60"/>
    </location>
</feature>